<feature type="transmembrane region" description="Helical" evidence="1">
    <location>
        <begin position="85"/>
        <end position="106"/>
    </location>
</feature>
<keyword evidence="1" id="KW-1133">Transmembrane helix</keyword>
<organism evidence="2 3">
    <name type="scientific">Piscibacillus salipiscarius</name>
    <dbReference type="NCBI Taxonomy" id="299480"/>
    <lineage>
        <taxon>Bacteria</taxon>
        <taxon>Bacillati</taxon>
        <taxon>Bacillota</taxon>
        <taxon>Bacilli</taxon>
        <taxon>Bacillales</taxon>
        <taxon>Bacillaceae</taxon>
        <taxon>Piscibacillus</taxon>
    </lineage>
</organism>
<reference evidence="3" key="1">
    <citation type="journal article" date="2019" name="Int. J. Syst. Evol. Microbiol.">
        <title>The Global Catalogue of Microorganisms (GCM) 10K type strain sequencing project: providing services to taxonomists for standard genome sequencing and annotation.</title>
        <authorList>
            <consortium name="The Broad Institute Genomics Platform"/>
            <consortium name="The Broad Institute Genome Sequencing Center for Infectious Disease"/>
            <person name="Wu L."/>
            <person name="Ma J."/>
        </authorList>
    </citation>
    <scope>NUCLEOTIDE SEQUENCE [LARGE SCALE GENOMIC DNA]</scope>
    <source>
        <strain evidence="3">TISTR 1571</strain>
    </source>
</reference>
<evidence type="ECO:0000256" key="1">
    <source>
        <dbReference type="SAM" id="Phobius"/>
    </source>
</evidence>
<feature type="transmembrane region" description="Helical" evidence="1">
    <location>
        <begin position="7"/>
        <end position="25"/>
    </location>
</feature>
<feature type="transmembrane region" description="Helical" evidence="1">
    <location>
        <begin position="31"/>
        <end position="47"/>
    </location>
</feature>
<proteinExistence type="predicted"/>
<name>A0ABW5QB01_9BACI</name>
<dbReference type="Proteomes" id="UP001597452">
    <property type="component" value="Unassembled WGS sequence"/>
</dbReference>
<evidence type="ECO:0000313" key="2">
    <source>
        <dbReference type="EMBL" id="MFD2639188.1"/>
    </source>
</evidence>
<sequence>MNLNKIDYLLLIGIGVLLIIDHFVSGFSHNFLAWIFAGLIVYSLNYKKYKEGSLEQIRNWQVVSTLIITGMVIIFSLIGTVNEPGVSFASGIFWFAILLSIFEIMYQTNQIKQGTDDR</sequence>
<comment type="caution">
    <text evidence="2">The sequence shown here is derived from an EMBL/GenBank/DDBJ whole genome shotgun (WGS) entry which is preliminary data.</text>
</comment>
<accession>A0ABW5QB01</accession>
<dbReference type="RefSeq" id="WP_054754449.1">
    <property type="nucleotide sequence ID" value="NZ_JBHUMZ010000022.1"/>
</dbReference>
<keyword evidence="1" id="KW-0812">Transmembrane</keyword>
<feature type="transmembrane region" description="Helical" evidence="1">
    <location>
        <begin position="59"/>
        <end position="79"/>
    </location>
</feature>
<dbReference type="EMBL" id="JBHUMZ010000022">
    <property type="protein sequence ID" value="MFD2639188.1"/>
    <property type="molecule type" value="Genomic_DNA"/>
</dbReference>
<keyword evidence="1" id="KW-0472">Membrane</keyword>
<evidence type="ECO:0000313" key="3">
    <source>
        <dbReference type="Proteomes" id="UP001597452"/>
    </source>
</evidence>
<keyword evidence="3" id="KW-1185">Reference proteome</keyword>
<gene>
    <name evidence="2" type="ORF">ACFSW4_09955</name>
</gene>
<protein>
    <submittedName>
        <fullName evidence="2">Uncharacterized protein</fullName>
    </submittedName>
</protein>